<dbReference type="PRINTS" id="PR00039">
    <property type="entry name" value="HTHLYSR"/>
</dbReference>
<dbReference type="Pfam" id="PF00126">
    <property type="entry name" value="HTH_1"/>
    <property type="match status" value="1"/>
</dbReference>
<dbReference type="FunFam" id="1.10.10.10:FF:000001">
    <property type="entry name" value="LysR family transcriptional regulator"/>
    <property type="match status" value="1"/>
</dbReference>
<dbReference type="NCBIfam" id="NF008294">
    <property type="entry name" value="PRK11074.1"/>
    <property type="match status" value="1"/>
</dbReference>
<comment type="similarity">
    <text evidence="1">Belongs to the LysR transcriptional regulatory family.</text>
</comment>
<evidence type="ECO:0000256" key="3">
    <source>
        <dbReference type="ARBA" id="ARBA00023125"/>
    </source>
</evidence>
<dbReference type="InterPro" id="IPR000847">
    <property type="entry name" value="LysR_HTH_N"/>
</dbReference>
<evidence type="ECO:0000313" key="6">
    <source>
        <dbReference type="EMBL" id="GAL22854.1"/>
    </source>
</evidence>
<gene>
    <name evidence="6" type="ORF">JCM19235_3320</name>
</gene>
<dbReference type="InterPro" id="IPR036390">
    <property type="entry name" value="WH_DNA-bd_sf"/>
</dbReference>
<dbReference type="Gene3D" id="1.10.10.10">
    <property type="entry name" value="Winged helix-like DNA-binding domain superfamily/Winged helix DNA-binding domain"/>
    <property type="match status" value="1"/>
</dbReference>
<dbReference type="AlphaFoldDB" id="A0A090S8K1"/>
<dbReference type="PROSITE" id="PS50931">
    <property type="entry name" value="HTH_LYSR"/>
    <property type="match status" value="1"/>
</dbReference>
<protein>
    <submittedName>
        <fullName evidence="6">LysR-family transcriptional regulator YdhB</fullName>
    </submittedName>
</protein>
<proteinExistence type="inferred from homology"/>
<dbReference type="OrthoDB" id="5293066at2"/>
<dbReference type="GO" id="GO:0000976">
    <property type="term" value="F:transcription cis-regulatory region binding"/>
    <property type="evidence" value="ECO:0007669"/>
    <property type="project" value="TreeGrafter"/>
</dbReference>
<name>A0A090S8K1_9VIBR</name>
<dbReference type="PANTHER" id="PTHR30126">
    <property type="entry name" value="HTH-TYPE TRANSCRIPTIONAL REGULATOR"/>
    <property type="match status" value="1"/>
</dbReference>
<dbReference type="PANTHER" id="PTHR30126:SF18">
    <property type="entry name" value="LYSR FAMILY TRANSCRIPTIONAL REGULATOR"/>
    <property type="match status" value="1"/>
</dbReference>
<dbReference type="STRING" id="990268.JCM19235_3320"/>
<keyword evidence="3" id="KW-0238">DNA-binding</keyword>
<evidence type="ECO:0000256" key="2">
    <source>
        <dbReference type="ARBA" id="ARBA00023015"/>
    </source>
</evidence>
<accession>A0A090S8K1</accession>
<sequence>MYSRSSLEMLDAVAHLGSFSAAAEVLHKVPSAISYSVRQIEQELGVQLFTRLPRKVELTPAGEVFILEARQMLRRMDELTNQTRRAAQGWQSSLKLTLDNIVKVDKLSDLIEDFYREFEFAELQINMEVYNGAWEAISQERADIVIGATSAIPVSGEYGVKKIGSLDWALVMSPTHPCALADTLDESLVSQYPAICIDDTSRELPKRHTEHFPQQRRLLLPNWFTAIECLKSNVGIGYMPSHIAEPLVRQGLLVERVLPDAKLSSECCMVWRKHDNHKLLEWMVDYLGDEQQLYRDWLQST</sequence>
<comment type="caution">
    <text evidence="6">The sequence shown here is derived from an EMBL/GenBank/DDBJ whole genome shotgun (WGS) entry which is preliminary data.</text>
</comment>
<evidence type="ECO:0000256" key="4">
    <source>
        <dbReference type="ARBA" id="ARBA00023163"/>
    </source>
</evidence>
<keyword evidence="7" id="KW-1185">Reference proteome</keyword>
<dbReference type="InterPro" id="IPR036388">
    <property type="entry name" value="WH-like_DNA-bd_sf"/>
</dbReference>
<evidence type="ECO:0000313" key="7">
    <source>
        <dbReference type="Proteomes" id="UP000029228"/>
    </source>
</evidence>
<evidence type="ECO:0000256" key="1">
    <source>
        <dbReference type="ARBA" id="ARBA00009437"/>
    </source>
</evidence>
<reference evidence="6 7" key="1">
    <citation type="submission" date="2014-09" db="EMBL/GenBank/DDBJ databases">
        <title>Vibrio maritimus JCM 19235. (C45) whole genome shotgun sequence.</title>
        <authorList>
            <person name="Sawabe T."/>
            <person name="Meirelles P."/>
            <person name="Nakanishi M."/>
            <person name="Sayaka M."/>
            <person name="Hattori M."/>
            <person name="Ohkuma M."/>
        </authorList>
    </citation>
    <scope>NUCLEOTIDE SEQUENCE [LARGE SCALE GENOMIC DNA]</scope>
    <source>
        <strain evidence="7">JCM19235</strain>
    </source>
</reference>
<dbReference type="Gene3D" id="3.40.190.290">
    <property type="match status" value="1"/>
</dbReference>
<keyword evidence="4" id="KW-0804">Transcription</keyword>
<dbReference type="Pfam" id="PF03466">
    <property type="entry name" value="LysR_substrate"/>
    <property type="match status" value="1"/>
</dbReference>
<dbReference type="SUPFAM" id="SSF53850">
    <property type="entry name" value="Periplasmic binding protein-like II"/>
    <property type="match status" value="1"/>
</dbReference>
<feature type="domain" description="HTH lysR-type" evidence="5">
    <location>
        <begin position="1"/>
        <end position="59"/>
    </location>
</feature>
<dbReference type="GO" id="GO:0003700">
    <property type="term" value="F:DNA-binding transcription factor activity"/>
    <property type="evidence" value="ECO:0007669"/>
    <property type="project" value="InterPro"/>
</dbReference>
<dbReference type="Proteomes" id="UP000029228">
    <property type="component" value="Unassembled WGS sequence"/>
</dbReference>
<organism evidence="6 7">
    <name type="scientific">Vibrio maritimus</name>
    <dbReference type="NCBI Taxonomy" id="990268"/>
    <lineage>
        <taxon>Bacteria</taxon>
        <taxon>Pseudomonadati</taxon>
        <taxon>Pseudomonadota</taxon>
        <taxon>Gammaproteobacteria</taxon>
        <taxon>Vibrionales</taxon>
        <taxon>Vibrionaceae</taxon>
        <taxon>Vibrio</taxon>
    </lineage>
</organism>
<keyword evidence="2" id="KW-0805">Transcription regulation</keyword>
<dbReference type="EMBL" id="BBMR01000016">
    <property type="protein sequence ID" value="GAL22854.1"/>
    <property type="molecule type" value="Genomic_DNA"/>
</dbReference>
<dbReference type="InterPro" id="IPR005119">
    <property type="entry name" value="LysR_subst-bd"/>
</dbReference>
<evidence type="ECO:0000259" key="5">
    <source>
        <dbReference type="PROSITE" id="PS50931"/>
    </source>
</evidence>
<dbReference type="SUPFAM" id="SSF46785">
    <property type="entry name" value="Winged helix' DNA-binding domain"/>
    <property type="match status" value="1"/>
</dbReference>